<evidence type="ECO:0000313" key="2">
    <source>
        <dbReference type="EMBL" id="BDP41032.1"/>
    </source>
</evidence>
<accession>A0ABM8AB79</accession>
<keyword evidence="1" id="KW-1133">Transmembrane helix</keyword>
<organism evidence="2 3">
    <name type="scientific">Deinococcus aetherius</name>
    <dbReference type="NCBI Taxonomy" id="200252"/>
    <lineage>
        <taxon>Bacteria</taxon>
        <taxon>Thermotogati</taxon>
        <taxon>Deinococcota</taxon>
        <taxon>Deinococci</taxon>
        <taxon>Deinococcales</taxon>
        <taxon>Deinococcaceae</taxon>
        <taxon>Deinococcus</taxon>
    </lineage>
</organism>
<evidence type="ECO:0000313" key="3">
    <source>
        <dbReference type="Proteomes" id="UP001064971"/>
    </source>
</evidence>
<dbReference type="RefSeq" id="WP_264776822.1">
    <property type="nucleotide sequence ID" value="NZ_AP026560.1"/>
</dbReference>
<sequence length="399" mass="44952">MINLMLTSLLALVLMVILLLYGAALYPNPKDFLPFAMNVAMLFAGVEAVLFAIKAYQLAKPGYDKAISDLDELRRQGERKNILIEASIDAFSVIYSGSPFMIISLRGPLNEEIELEEARVEIHITRFHYNMDESYIGYVDIGTSSKTEILELKHPMIVGPTEHHPGQIYLAVVRAPQTFGDSQPPRYSEEIEVTVYAKVSNGVRHDIVSRRGIVKCYDDGRLDLSERQGTLYQGVYAVDESLNGYMERSNSPSNSEPIVAINTHRYIRLGEPVVDLYLENLSFDPVTVISCQISETWPDGSCRTHKLRHEHILLPHQGPTLVAVLQGPPRTEVRIQASFSNGRRTASVDRYGVCDVTQSVNYFEWEADAHTANRELRGQLQLFQYMEMTNTPPIKKADS</sequence>
<name>A0ABM8AB79_9DEIO</name>
<keyword evidence="1" id="KW-0472">Membrane</keyword>
<proteinExistence type="predicted"/>
<protein>
    <submittedName>
        <fullName evidence="2">Uncharacterized protein</fullName>
    </submittedName>
</protein>
<evidence type="ECO:0000256" key="1">
    <source>
        <dbReference type="SAM" id="Phobius"/>
    </source>
</evidence>
<feature type="transmembrane region" description="Helical" evidence="1">
    <location>
        <begin position="32"/>
        <end position="53"/>
    </location>
</feature>
<gene>
    <name evidence="2" type="ORF">DAETH_10010</name>
</gene>
<reference evidence="2" key="1">
    <citation type="submission" date="2022-07" db="EMBL/GenBank/DDBJ databases">
        <title>Complete Genome Sequence of the Radioresistant Bacterium Deinococcus aetherius ST0316, Isolated from the Air Dust collected in Lower Stratosphere above Japan.</title>
        <authorList>
            <person name="Satoh K."/>
            <person name="Hagiwara K."/>
            <person name="Katsumata K."/>
            <person name="Kubo A."/>
            <person name="Yokobori S."/>
            <person name="Yamagishi A."/>
            <person name="Oono Y."/>
            <person name="Narumi I."/>
        </authorList>
    </citation>
    <scope>NUCLEOTIDE SEQUENCE</scope>
    <source>
        <strain evidence="2">ST0316</strain>
    </source>
</reference>
<keyword evidence="1" id="KW-0812">Transmembrane</keyword>
<dbReference type="Proteomes" id="UP001064971">
    <property type="component" value="Chromosome"/>
</dbReference>
<dbReference type="EMBL" id="AP026560">
    <property type="protein sequence ID" value="BDP41032.1"/>
    <property type="molecule type" value="Genomic_DNA"/>
</dbReference>
<keyword evidence="3" id="KW-1185">Reference proteome</keyword>